<gene>
    <name evidence="3" type="ORF">IAD51_04005</name>
</gene>
<dbReference type="InterPro" id="IPR004482">
    <property type="entry name" value="Mg_chelat-rel"/>
</dbReference>
<evidence type="ECO:0000313" key="4">
    <source>
        <dbReference type="Proteomes" id="UP000824088"/>
    </source>
</evidence>
<evidence type="ECO:0000259" key="2">
    <source>
        <dbReference type="SMART" id="SM00382"/>
    </source>
</evidence>
<name>A0A9D1HSA5_9FIRM</name>
<dbReference type="EMBL" id="DVMN01000070">
    <property type="protein sequence ID" value="HIU21377.1"/>
    <property type="molecule type" value="Genomic_DNA"/>
</dbReference>
<dbReference type="InterPro" id="IPR014721">
    <property type="entry name" value="Ribsml_uS5_D2-typ_fold_subgr"/>
</dbReference>
<dbReference type="PANTHER" id="PTHR32039">
    <property type="entry name" value="MAGNESIUM-CHELATASE SUBUNIT CHLI"/>
    <property type="match status" value="1"/>
</dbReference>
<reference evidence="3" key="2">
    <citation type="journal article" date="2021" name="PeerJ">
        <title>Extensive microbial diversity within the chicken gut microbiome revealed by metagenomics and culture.</title>
        <authorList>
            <person name="Gilroy R."/>
            <person name="Ravi A."/>
            <person name="Getino M."/>
            <person name="Pursley I."/>
            <person name="Horton D.L."/>
            <person name="Alikhan N.F."/>
            <person name="Baker D."/>
            <person name="Gharbi K."/>
            <person name="Hall N."/>
            <person name="Watson M."/>
            <person name="Adriaenssens E.M."/>
            <person name="Foster-Nyarko E."/>
            <person name="Jarju S."/>
            <person name="Secka A."/>
            <person name="Antonio M."/>
            <person name="Oren A."/>
            <person name="Chaudhuri R.R."/>
            <person name="La Ragione R."/>
            <person name="Hildebrand F."/>
            <person name="Pallen M.J."/>
        </authorList>
    </citation>
    <scope>NUCLEOTIDE SEQUENCE</scope>
    <source>
        <strain evidence="3">1063</strain>
    </source>
</reference>
<dbReference type="InterPro" id="IPR045006">
    <property type="entry name" value="CHLI-like"/>
</dbReference>
<dbReference type="SUPFAM" id="SSF52540">
    <property type="entry name" value="P-loop containing nucleoside triphosphate hydrolases"/>
    <property type="match status" value="1"/>
</dbReference>
<dbReference type="InterPro" id="IPR025158">
    <property type="entry name" value="Mg_chelat-rel_C"/>
</dbReference>
<dbReference type="InterPro" id="IPR027417">
    <property type="entry name" value="P-loop_NTPase"/>
</dbReference>
<dbReference type="NCBIfam" id="TIGR00368">
    <property type="entry name" value="YifB family Mg chelatase-like AAA ATPase"/>
    <property type="match status" value="1"/>
</dbReference>
<protein>
    <submittedName>
        <fullName evidence="3">YifB family Mg chelatase-like AAA ATPase</fullName>
    </submittedName>
</protein>
<dbReference type="Proteomes" id="UP000824088">
    <property type="component" value="Unassembled WGS sequence"/>
</dbReference>
<sequence>MLAGVKSYALEGLEGYAVDVEVDVNNGLPGVETVGLASAATKESKERVRAAIKNSGFSYPMRRITVNLAPAETKKEGAALDLPIAIGISVCAETVTGRLYKDFVMIGELALNGDLRHVNGVMPLLISAMQKGEKKFILPAANAAEAGYIDGIEAYAFGNLREVVEFLNGAPAEPVAKRGFEAARKTLRYDVDMADVKGQAAAKRALEIAVAGGHNVLMSGPPGAGKTMLARCVPTIMPDMTFAEAVEVTKIHSVAGILDGSEGIVAVRPFRTPHHTATVPALIGGGAKARPGEVSLAHNGVLFLDEMPEYSRHALETLRQPLEDKKVTVARVMHSVEYPANFMLVASMNPCPCGNYGSRTQTCRCTAAQIHAYMSKLSGPLLDRIDLQIEVDGVEYAELRGGERGETSAEVKERVERARAVQRRRFEGRDIATNSQMTAKDIAKYCAVDENGERLLKKAFDKMGLTARATTRILKVARTIADLEGEENILPKHIAEAIQYRNTERKYI</sequence>
<proteinExistence type="inferred from homology"/>
<evidence type="ECO:0000256" key="1">
    <source>
        <dbReference type="ARBA" id="ARBA00006354"/>
    </source>
</evidence>
<dbReference type="PANTHER" id="PTHR32039:SF7">
    <property type="entry name" value="COMPETENCE PROTEIN COMM"/>
    <property type="match status" value="1"/>
</dbReference>
<dbReference type="SMART" id="SM00382">
    <property type="entry name" value="AAA"/>
    <property type="match status" value="1"/>
</dbReference>
<accession>A0A9D1HSA5</accession>
<dbReference type="InterPro" id="IPR020568">
    <property type="entry name" value="Ribosomal_Su5_D2-typ_SF"/>
</dbReference>
<dbReference type="SUPFAM" id="SSF54211">
    <property type="entry name" value="Ribosomal protein S5 domain 2-like"/>
    <property type="match status" value="1"/>
</dbReference>
<feature type="domain" description="AAA+ ATPase" evidence="2">
    <location>
        <begin position="212"/>
        <end position="395"/>
    </location>
</feature>
<dbReference type="Gene3D" id="3.40.50.300">
    <property type="entry name" value="P-loop containing nucleotide triphosphate hydrolases"/>
    <property type="match status" value="1"/>
</dbReference>
<dbReference type="Pfam" id="PF13335">
    <property type="entry name" value="Mg_chelatase_C"/>
    <property type="match status" value="1"/>
</dbReference>
<reference evidence="3" key="1">
    <citation type="submission" date="2020-10" db="EMBL/GenBank/DDBJ databases">
        <authorList>
            <person name="Gilroy R."/>
        </authorList>
    </citation>
    <scope>NUCLEOTIDE SEQUENCE</scope>
    <source>
        <strain evidence="3">1063</strain>
    </source>
</reference>
<dbReference type="Pfam" id="PF13541">
    <property type="entry name" value="ChlI"/>
    <property type="match status" value="1"/>
</dbReference>
<comment type="similarity">
    <text evidence="1">Belongs to the Mg-chelatase subunits D/I family. ComM subfamily.</text>
</comment>
<comment type="caution">
    <text evidence="3">The sequence shown here is derived from an EMBL/GenBank/DDBJ whole genome shotgun (WGS) entry which is preliminary data.</text>
</comment>
<evidence type="ECO:0000313" key="3">
    <source>
        <dbReference type="EMBL" id="HIU21377.1"/>
    </source>
</evidence>
<dbReference type="InterPro" id="IPR003593">
    <property type="entry name" value="AAA+_ATPase"/>
</dbReference>
<dbReference type="GO" id="GO:0005524">
    <property type="term" value="F:ATP binding"/>
    <property type="evidence" value="ECO:0007669"/>
    <property type="project" value="InterPro"/>
</dbReference>
<dbReference type="AlphaFoldDB" id="A0A9D1HSA5"/>
<organism evidence="3 4">
    <name type="scientific">Candidatus Limadaptatus stercorigallinarum</name>
    <dbReference type="NCBI Taxonomy" id="2840845"/>
    <lineage>
        <taxon>Bacteria</taxon>
        <taxon>Bacillati</taxon>
        <taxon>Bacillota</taxon>
        <taxon>Clostridia</taxon>
        <taxon>Eubacteriales</taxon>
        <taxon>Candidatus Limadaptatus</taxon>
    </lineage>
</organism>
<dbReference type="InterPro" id="IPR000523">
    <property type="entry name" value="Mg_chelatse_chII-like_cat_dom"/>
</dbReference>
<dbReference type="Gene3D" id="3.30.230.10">
    <property type="match status" value="1"/>
</dbReference>
<dbReference type="Pfam" id="PF01078">
    <property type="entry name" value="Mg_chelatase"/>
    <property type="match status" value="1"/>
</dbReference>